<dbReference type="NCBIfam" id="NF006767">
    <property type="entry name" value="PRK09289.1"/>
    <property type="match status" value="1"/>
</dbReference>
<dbReference type="InterPro" id="IPR026017">
    <property type="entry name" value="Lumazine-bd_dom"/>
</dbReference>
<dbReference type="InterPro" id="IPR017938">
    <property type="entry name" value="Riboflavin_synthase-like_b-brl"/>
</dbReference>
<evidence type="ECO:0000313" key="12">
    <source>
        <dbReference type="EMBL" id="GET40369.1"/>
    </source>
</evidence>
<dbReference type="AlphaFoldDB" id="A0AAV3XDF3"/>
<keyword evidence="7" id="KW-0808">Transferase</keyword>
<gene>
    <name evidence="12" type="ORF">MiSe_51780</name>
</gene>
<evidence type="ECO:0000256" key="10">
    <source>
        <dbReference type="PROSITE-ProRule" id="PRU00524"/>
    </source>
</evidence>
<dbReference type="SUPFAM" id="SSF63380">
    <property type="entry name" value="Riboflavin synthase domain-like"/>
    <property type="match status" value="2"/>
</dbReference>
<dbReference type="PANTHER" id="PTHR21098">
    <property type="entry name" value="RIBOFLAVIN SYNTHASE ALPHA CHAIN"/>
    <property type="match status" value="1"/>
</dbReference>
<dbReference type="CDD" id="cd00402">
    <property type="entry name" value="Riboflavin_synthase_like"/>
    <property type="match status" value="1"/>
</dbReference>
<evidence type="ECO:0000313" key="13">
    <source>
        <dbReference type="Proteomes" id="UP001050975"/>
    </source>
</evidence>
<evidence type="ECO:0000256" key="2">
    <source>
        <dbReference type="ARBA" id="ARBA00002803"/>
    </source>
</evidence>
<keyword evidence="8" id="KW-0677">Repeat</keyword>
<keyword evidence="13" id="KW-1185">Reference proteome</keyword>
<comment type="function">
    <text evidence="2">Catalyzes the dismutation of two molecules of 6,7-dimethyl-8-ribityllumazine, resulting in the formation of riboflavin and 5-amino-6-(D-ribitylamino)uracil.</text>
</comment>
<dbReference type="InterPro" id="IPR001783">
    <property type="entry name" value="Lumazine-bd"/>
</dbReference>
<dbReference type="Proteomes" id="UP001050975">
    <property type="component" value="Unassembled WGS sequence"/>
</dbReference>
<feature type="domain" description="Lumazine-binding" evidence="11">
    <location>
        <begin position="81"/>
        <end position="178"/>
    </location>
</feature>
<dbReference type="GO" id="GO:0004746">
    <property type="term" value="F:riboflavin synthase activity"/>
    <property type="evidence" value="ECO:0007669"/>
    <property type="project" value="UniProtKB-UniRule"/>
</dbReference>
<dbReference type="EMBL" id="BLAY01000089">
    <property type="protein sequence ID" value="GET40369.1"/>
    <property type="molecule type" value="Genomic_DNA"/>
</dbReference>
<dbReference type="EC" id="2.5.1.9" evidence="4 9"/>
<feature type="domain" description="Lumazine-binding" evidence="11">
    <location>
        <begin position="179"/>
        <end position="277"/>
    </location>
</feature>
<reference evidence="12" key="1">
    <citation type="submission" date="2019-10" db="EMBL/GenBank/DDBJ databases">
        <title>Draft genome sequece of Microseira wollei NIES-4236.</title>
        <authorList>
            <person name="Yamaguchi H."/>
            <person name="Suzuki S."/>
            <person name="Kawachi M."/>
        </authorList>
    </citation>
    <scope>NUCLEOTIDE SEQUENCE</scope>
    <source>
        <strain evidence="12">NIES-4236</strain>
    </source>
</reference>
<dbReference type="FunFam" id="2.40.30.20:FF:000004">
    <property type="entry name" value="Riboflavin synthase, alpha subunit"/>
    <property type="match status" value="1"/>
</dbReference>
<dbReference type="NCBIfam" id="TIGR00187">
    <property type="entry name" value="ribE"/>
    <property type="match status" value="1"/>
</dbReference>
<sequence length="309" mass="33963">MLGGVARVHLLYSVRAFRPGYGQTHNKVFTQVCLDLDADLTGRVWDFDCISRPLGWINCCLCHQFQPVRGFFEQFLSNKAVFTGLIQALATIEPQESDKLRISCSSEAAEQILPGLAIGDSVAVDGVCLTVEEIHSSGFVASASPETLRRTTLGRQQLENSWVNLETSLRVGSKLGGHFVTGHVDGVGEVRSLEPTANSWEITFTAPEIVARYIVPKGSIAVNGVSLTVSDCDKKGTWFKVAVIPHTFAQTNLQYLQPDSWVNLEGDILGKYVERFLHFGYSRETAPSWGEVPSLETITPAFLAEHGYL</sequence>
<evidence type="ECO:0000256" key="9">
    <source>
        <dbReference type="NCBIfam" id="TIGR00187"/>
    </source>
</evidence>
<evidence type="ECO:0000259" key="11">
    <source>
        <dbReference type="PROSITE" id="PS51177"/>
    </source>
</evidence>
<evidence type="ECO:0000256" key="8">
    <source>
        <dbReference type="ARBA" id="ARBA00022737"/>
    </source>
</evidence>
<dbReference type="GO" id="GO:0009231">
    <property type="term" value="P:riboflavin biosynthetic process"/>
    <property type="evidence" value="ECO:0007669"/>
    <property type="project" value="UniProtKB-KW"/>
</dbReference>
<keyword evidence="6" id="KW-0686">Riboflavin biosynthesis</keyword>
<dbReference type="PANTHER" id="PTHR21098:SF12">
    <property type="entry name" value="RIBOFLAVIN SYNTHASE"/>
    <property type="match status" value="1"/>
</dbReference>
<feature type="repeat" description="Lumazine-binding" evidence="10">
    <location>
        <begin position="81"/>
        <end position="178"/>
    </location>
</feature>
<accession>A0AAV3XDF3</accession>
<comment type="caution">
    <text evidence="12">The sequence shown here is derived from an EMBL/GenBank/DDBJ whole genome shotgun (WGS) entry which is preliminary data.</text>
</comment>
<dbReference type="Gene3D" id="2.40.30.20">
    <property type="match status" value="2"/>
</dbReference>
<evidence type="ECO:0000256" key="4">
    <source>
        <dbReference type="ARBA" id="ARBA00012827"/>
    </source>
</evidence>
<evidence type="ECO:0000256" key="7">
    <source>
        <dbReference type="ARBA" id="ARBA00022679"/>
    </source>
</evidence>
<comment type="catalytic activity">
    <reaction evidence="1">
        <text>2 6,7-dimethyl-8-(1-D-ribityl)lumazine + H(+) = 5-amino-6-(D-ribitylamino)uracil + riboflavin</text>
        <dbReference type="Rhea" id="RHEA:20772"/>
        <dbReference type="ChEBI" id="CHEBI:15378"/>
        <dbReference type="ChEBI" id="CHEBI:15934"/>
        <dbReference type="ChEBI" id="CHEBI:57986"/>
        <dbReference type="ChEBI" id="CHEBI:58201"/>
        <dbReference type="EC" id="2.5.1.9"/>
    </reaction>
</comment>
<evidence type="ECO:0000256" key="6">
    <source>
        <dbReference type="ARBA" id="ARBA00022619"/>
    </source>
</evidence>
<evidence type="ECO:0000256" key="3">
    <source>
        <dbReference type="ARBA" id="ARBA00004887"/>
    </source>
</evidence>
<feature type="repeat" description="Lumazine-binding" evidence="10">
    <location>
        <begin position="179"/>
        <end position="277"/>
    </location>
</feature>
<proteinExistence type="predicted"/>
<dbReference type="Pfam" id="PF00677">
    <property type="entry name" value="Lum_binding"/>
    <property type="match status" value="2"/>
</dbReference>
<dbReference type="InterPro" id="IPR023366">
    <property type="entry name" value="ATP_synth_asu-like_sf"/>
</dbReference>
<evidence type="ECO:0000256" key="1">
    <source>
        <dbReference type="ARBA" id="ARBA00000968"/>
    </source>
</evidence>
<evidence type="ECO:0000256" key="5">
    <source>
        <dbReference type="ARBA" id="ARBA00013950"/>
    </source>
</evidence>
<organism evidence="12 13">
    <name type="scientific">Microseira wollei NIES-4236</name>
    <dbReference type="NCBI Taxonomy" id="2530354"/>
    <lineage>
        <taxon>Bacteria</taxon>
        <taxon>Bacillati</taxon>
        <taxon>Cyanobacteriota</taxon>
        <taxon>Cyanophyceae</taxon>
        <taxon>Oscillatoriophycideae</taxon>
        <taxon>Aerosakkonematales</taxon>
        <taxon>Aerosakkonemataceae</taxon>
        <taxon>Microseira</taxon>
    </lineage>
</organism>
<comment type="pathway">
    <text evidence="3">Cofactor biosynthesis; riboflavin biosynthesis; riboflavin from 2-hydroxy-3-oxobutyl phosphate and 5-amino-6-(D-ribitylamino)uracil: step 2/2.</text>
</comment>
<name>A0AAV3XDF3_9CYAN</name>
<protein>
    <recommendedName>
        <fullName evidence="5 9">Riboflavin synthase</fullName>
        <ecNumber evidence="4 9">2.5.1.9</ecNumber>
    </recommendedName>
</protein>
<dbReference type="PROSITE" id="PS51177">
    <property type="entry name" value="LUMAZINE_BIND"/>
    <property type="match status" value="2"/>
</dbReference>